<feature type="transmembrane region" description="Helical" evidence="3">
    <location>
        <begin position="281"/>
        <end position="301"/>
    </location>
</feature>
<reference evidence="6 7" key="1">
    <citation type="journal article" date="2023" name="Hortic Res">
        <title>Pangenome of water caltrop reveals structural variations and asymmetric subgenome divergence after allopolyploidization.</title>
        <authorList>
            <person name="Zhang X."/>
            <person name="Chen Y."/>
            <person name="Wang L."/>
            <person name="Yuan Y."/>
            <person name="Fang M."/>
            <person name="Shi L."/>
            <person name="Lu R."/>
            <person name="Comes H.P."/>
            <person name="Ma Y."/>
            <person name="Chen Y."/>
            <person name="Huang G."/>
            <person name="Zhou Y."/>
            <person name="Zheng Z."/>
            <person name="Qiu Y."/>
        </authorList>
    </citation>
    <scope>NUCLEOTIDE SEQUENCE [LARGE SCALE GENOMIC DNA]</scope>
    <source>
        <strain evidence="6">F231</strain>
    </source>
</reference>
<dbReference type="CDD" id="cd23509">
    <property type="entry name" value="Gnk2-like"/>
    <property type="match status" value="2"/>
</dbReference>
<dbReference type="PANTHER" id="PTHR32099">
    <property type="entry name" value="CYSTEINE-RICH REPEAT SECRETORY PROTEIN"/>
    <property type="match status" value="1"/>
</dbReference>
<sequence>MNSSPSITISGLLLLLTISGAKAQQLPTILGSIISCTNDLTLAGIDFERNFNAVLFALSSNASESDYANGFSSVARGSSNQVYGFFLCRGDLSHDSCRACVVNGTQQINPPGCPYGFHNFIVWYEECTVSVSHQPFGSNRMNDSSYAQNSGNASDPVAFNTLLNETLSNLFQSTAYCQLVGRRFAVRKANFIASQPFLYTLAQCTPDLNPSDCFSCLQMAAKGISRGNRRARFLLRSCNLWYDDHAFYNETAVALLFTMAPPPSSSPLPSPKGKTSTATTIVAIVVSVGVTVVIFLILWCLNRRATRRNEAAICSTQFQNLQVLPSILFVNNGREYVAAMGDLIFGYDIGISGAEDSEGDFQSSVKNRVLPVQQPDAHLVRLVLLPRRPCFLPRGLNHHPLLLARDSPFSSAVSTSAPELSSTVSPKPSGCSSSAAFSSVLVPDSLIR</sequence>
<dbReference type="InterPro" id="IPR002902">
    <property type="entry name" value="GNK2"/>
</dbReference>
<keyword evidence="7" id="KW-1185">Reference proteome</keyword>
<comment type="caution">
    <text evidence="6">The sequence shown here is derived from an EMBL/GenBank/DDBJ whole genome shotgun (WGS) entry which is preliminary data.</text>
</comment>
<dbReference type="Proteomes" id="UP001346149">
    <property type="component" value="Unassembled WGS sequence"/>
</dbReference>
<organism evidence="6 7">
    <name type="scientific">Trapa natans</name>
    <name type="common">Water chestnut</name>
    <dbReference type="NCBI Taxonomy" id="22666"/>
    <lineage>
        <taxon>Eukaryota</taxon>
        <taxon>Viridiplantae</taxon>
        <taxon>Streptophyta</taxon>
        <taxon>Embryophyta</taxon>
        <taxon>Tracheophyta</taxon>
        <taxon>Spermatophyta</taxon>
        <taxon>Magnoliopsida</taxon>
        <taxon>eudicotyledons</taxon>
        <taxon>Gunneridae</taxon>
        <taxon>Pentapetalae</taxon>
        <taxon>rosids</taxon>
        <taxon>malvids</taxon>
        <taxon>Myrtales</taxon>
        <taxon>Lythraceae</taxon>
        <taxon>Trapa</taxon>
    </lineage>
</organism>
<dbReference type="PROSITE" id="PS51473">
    <property type="entry name" value="GNK2"/>
    <property type="match status" value="2"/>
</dbReference>
<keyword evidence="2" id="KW-0677">Repeat</keyword>
<evidence type="ECO:0000259" key="5">
    <source>
        <dbReference type="PROSITE" id="PS51473"/>
    </source>
</evidence>
<feature type="domain" description="Gnk2-homologous" evidence="5">
    <location>
        <begin position="141"/>
        <end position="247"/>
    </location>
</feature>
<keyword evidence="3" id="KW-0812">Transmembrane</keyword>
<evidence type="ECO:0000256" key="2">
    <source>
        <dbReference type="ARBA" id="ARBA00022737"/>
    </source>
</evidence>
<accession>A0AAN7M103</accession>
<keyword evidence="3" id="KW-0472">Membrane</keyword>
<feature type="domain" description="Gnk2-homologous" evidence="5">
    <location>
        <begin position="28"/>
        <end position="136"/>
    </location>
</feature>
<keyword evidence="1 4" id="KW-0732">Signal</keyword>
<name>A0AAN7M103_TRANT</name>
<evidence type="ECO:0000313" key="6">
    <source>
        <dbReference type="EMBL" id="KAK4796976.1"/>
    </source>
</evidence>
<protein>
    <recommendedName>
        <fullName evidence="5">Gnk2-homologous domain-containing protein</fullName>
    </recommendedName>
</protein>
<dbReference type="EMBL" id="JAXQNO010000006">
    <property type="protein sequence ID" value="KAK4796976.1"/>
    <property type="molecule type" value="Genomic_DNA"/>
</dbReference>
<evidence type="ECO:0000256" key="3">
    <source>
        <dbReference type="SAM" id="Phobius"/>
    </source>
</evidence>
<dbReference type="PANTHER" id="PTHR32099:SF42">
    <property type="entry name" value="CYSTEINE-RICH RECEPTOR-LIKE PROTEIN KINASE 9-RELATED"/>
    <property type="match status" value="1"/>
</dbReference>
<dbReference type="Gene3D" id="3.30.430.20">
    <property type="entry name" value="Gnk2 domain, C-X8-C-X2-C motif"/>
    <property type="match status" value="2"/>
</dbReference>
<gene>
    <name evidence="6" type="ORF">SAY86_029302</name>
</gene>
<evidence type="ECO:0000256" key="4">
    <source>
        <dbReference type="SAM" id="SignalP"/>
    </source>
</evidence>
<feature type="chain" id="PRO_5042869345" description="Gnk2-homologous domain-containing protein" evidence="4">
    <location>
        <begin position="24"/>
        <end position="448"/>
    </location>
</feature>
<evidence type="ECO:0000256" key="1">
    <source>
        <dbReference type="ARBA" id="ARBA00022729"/>
    </source>
</evidence>
<feature type="signal peptide" evidence="4">
    <location>
        <begin position="1"/>
        <end position="23"/>
    </location>
</feature>
<dbReference type="InterPro" id="IPR038408">
    <property type="entry name" value="GNK2_sf"/>
</dbReference>
<dbReference type="Pfam" id="PF01657">
    <property type="entry name" value="Stress-antifung"/>
    <property type="match status" value="2"/>
</dbReference>
<proteinExistence type="predicted"/>
<keyword evidence="3" id="KW-1133">Transmembrane helix</keyword>
<evidence type="ECO:0000313" key="7">
    <source>
        <dbReference type="Proteomes" id="UP001346149"/>
    </source>
</evidence>
<dbReference type="AlphaFoldDB" id="A0AAN7M103"/>